<proteinExistence type="predicted"/>
<accession>A0A6G1DQA9</accession>
<name>A0A6G1DQA9_9ORYZ</name>
<reference evidence="1 2" key="1">
    <citation type="submission" date="2019-11" db="EMBL/GenBank/DDBJ databases">
        <title>Whole genome sequence of Oryza granulata.</title>
        <authorList>
            <person name="Li W."/>
        </authorList>
    </citation>
    <scope>NUCLEOTIDE SEQUENCE [LARGE SCALE GENOMIC DNA]</scope>
    <source>
        <strain evidence="2">cv. Menghai</strain>
        <tissue evidence="1">Leaf</tissue>
    </source>
</reference>
<keyword evidence="2" id="KW-1185">Reference proteome</keyword>
<comment type="caution">
    <text evidence="1">The sequence shown here is derived from an EMBL/GenBank/DDBJ whole genome shotgun (WGS) entry which is preliminary data.</text>
</comment>
<dbReference type="EMBL" id="SPHZ02000006">
    <property type="protein sequence ID" value="KAF0915025.1"/>
    <property type="molecule type" value="Genomic_DNA"/>
</dbReference>
<gene>
    <name evidence="1" type="ORF">E2562_033153</name>
</gene>
<dbReference type="Proteomes" id="UP000479710">
    <property type="component" value="Unassembled WGS sequence"/>
</dbReference>
<evidence type="ECO:0000313" key="2">
    <source>
        <dbReference type="Proteomes" id="UP000479710"/>
    </source>
</evidence>
<protein>
    <submittedName>
        <fullName evidence="1">Uncharacterized protein</fullName>
    </submittedName>
</protein>
<organism evidence="1 2">
    <name type="scientific">Oryza meyeriana var. granulata</name>
    <dbReference type="NCBI Taxonomy" id="110450"/>
    <lineage>
        <taxon>Eukaryota</taxon>
        <taxon>Viridiplantae</taxon>
        <taxon>Streptophyta</taxon>
        <taxon>Embryophyta</taxon>
        <taxon>Tracheophyta</taxon>
        <taxon>Spermatophyta</taxon>
        <taxon>Magnoliopsida</taxon>
        <taxon>Liliopsida</taxon>
        <taxon>Poales</taxon>
        <taxon>Poaceae</taxon>
        <taxon>BOP clade</taxon>
        <taxon>Oryzoideae</taxon>
        <taxon>Oryzeae</taxon>
        <taxon>Oryzinae</taxon>
        <taxon>Oryza</taxon>
        <taxon>Oryza meyeriana</taxon>
    </lineage>
</organism>
<evidence type="ECO:0000313" key="1">
    <source>
        <dbReference type="EMBL" id="KAF0915025.1"/>
    </source>
</evidence>
<dbReference type="AlphaFoldDB" id="A0A6G1DQA9"/>
<sequence length="99" mass="11724">MAGFGQTLGWIDLHSDMPDGFDEQICGLMWCLCYLSGPVYHGWKYEFGEHKEWEVEVRIHLRTSSKREYLFRTRYHRDTSEGAVQDTAREVLVRLHAHH</sequence>